<keyword evidence="1" id="KW-0732">Signal</keyword>
<organism evidence="2 4">
    <name type="scientific">Rhizophagus clarus</name>
    <dbReference type="NCBI Taxonomy" id="94130"/>
    <lineage>
        <taxon>Eukaryota</taxon>
        <taxon>Fungi</taxon>
        <taxon>Fungi incertae sedis</taxon>
        <taxon>Mucoromycota</taxon>
        <taxon>Glomeromycotina</taxon>
        <taxon>Glomeromycetes</taxon>
        <taxon>Glomerales</taxon>
        <taxon>Glomeraceae</taxon>
        <taxon>Rhizophagus</taxon>
    </lineage>
</organism>
<evidence type="ECO:0008006" key="5">
    <source>
        <dbReference type="Google" id="ProtNLM"/>
    </source>
</evidence>
<keyword evidence="4" id="KW-1185">Reference proteome</keyword>
<feature type="signal peptide" evidence="1">
    <location>
        <begin position="1"/>
        <end position="25"/>
    </location>
</feature>
<dbReference type="AlphaFoldDB" id="A0A2Z6S3Y4"/>
<reference evidence="2 4" key="1">
    <citation type="submission" date="2017-11" db="EMBL/GenBank/DDBJ databases">
        <title>The genome of Rhizophagus clarus HR1 reveals common genetic basis of auxotrophy among arbuscular mycorrhizal fungi.</title>
        <authorList>
            <person name="Kobayashi Y."/>
        </authorList>
    </citation>
    <scope>NUCLEOTIDE SEQUENCE [LARGE SCALE GENOMIC DNA]</scope>
    <source>
        <strain evidence="2 4">HR1</strain>
    </source>
</reference>
<comment type="caution">
    <text evidence="2">The sequence shown here is derived from an EMBL/GenBank/DDBJ whole genome shotgun (WGS) entry which is preliminary data.</text>
</comment>
<dbReference type="EMBL" id="BEXD01003909">
    <property type="protein sequence ID" value="GBC03820.1"/>
    <property type="molecule type" value="Genomic_DNA"/>
</dbReference>
<accession>A0A2Z6S3Y4</accession>
<evidence type="ECO:0000313" key="4">
    <source>
        <dbReference type="Proteomes" id="UP000247702"/>
    </source>
</evidence>
<name>A0A2Z6S3Y4_9GLOM</name>
<dbReference type="Proteomes" id="UP000247702">
    <property type="component" value="Unassembled WGS sequence"/>
</dbReference>
<feature type="chain" id="PRO_5036060201" description="Sequence orphan" evidence="1">
    <location>
        <begin position="26"/>
        <end position="471"/>
    </location>
</feature>
<gene>
    <name evidence="3" type="ORF">RCL2_000938400</name>
    <name evidence="2" type="ORF">RclHR1_05340006</name>
</gene>
<evidence type="ECO:0000256" key="1">
    <source>
        <dbReference type="SAM" id="SignalP"/>
    </source>
</evidence>
<evidence type="ECO:0000313" key="2">
    <source>
        <dbReference type="EMBL" id="GBC03820.1"/>
    </source>
</evidence>
<dbReference type="OrthoDB" id="73465at2759"/>
<proteinExistence type="predicted"/>
<protein>
    <recommendedName>
        <fullName evidence="5">Sequence orphan</fullName>
    </recommendedName>
</protein>
<evidence type="ECO:0000313" key="3">
    <source>
        <dbReference type="EMBL" id="GES82158.1"/>
    </source>
</evidence>
<reference evidence="3" key="2">
    <citation type="submission" date="2019-10" db="EMBL/GenBank/DDBJ databases">
        <title>Conservation and host-specific expression of non-tandemly repeated heterogenous ribosome RNA gene in arbuscular mycorrhizal fungi.</title>
        <authorList>
            <person name="Maeda T."/>
            <person name="Kobayashi Y."/>
            <person name="Nakagawa T."/>
            <person name="Ezawa T."/>
            <person name="Yamaguchi K."/>
            <person name="Bino T."/>
            <person name="Nishimoto Y."/>
            <person name="Shigenobu S."/>
            <person name="Kawaguchi M."/>
        </authorList>
    </citation>
    <scope>NUCLEOTIDE SEQUENCE</scope>
    <source>
        <strain evidence="3">HR1</strain>
    </source>
</reference>
<dbReference type="Proteomes" id="UP000615446">
    <property type="component" value="Unassembled WGS sequence"/>
</dbReference>
<sequence>MYRYNIYIFLFTLLLLFNHIPTSSSQCIETPLFGKTHNKDCPSVADSLKNPLNKITDSLVDDGNSGGGMIKIMFTCDKNAKPELCNKADIAFNNAAKIVENTFDLKVPVIVNASFVNLCDVFTVCVAGQPQPLGAAAPSRYLPIKDSDGATRLFPQALVKQLQLFQHPEFAPTDILAGFNSNSDVFWFRGDPPIGKDQVDFEIVLVHEFLHGLGFLTSWDDYFNKNASSLTPTPSFVFSNPEDGEDVKKGSIAFTGFQEYALDKFLVLTKDNSSLTLITNQLNQFTSLNTTFPDEKAFLAAFTKSPQYELTKEMFQNAITRGTVAIRLADGENALLETSLVPYKPGSTFSHVDFNAFANSTDFLMRFKAPRQVTLDNLTSINGNDPNYTNPIGPKTISILQSLGYVVKPNAGTFKISDQTSNQNLTAPAQNSTTTNSLKSDQQVNNAFATTTKTLSQSLLLPFLVAILILF</sequence>
<dbReference type="EMBL" id="BLAL01000059">
    <property type="protein sequence ID" value="GES82158.1"/>
    <property type="molecule type" value="Genomic_DNA"/>
</dbReference>